<organism evidence="7 8">
    <name type="scientific">Lactobacillus equicursoris 66c</name>
    <dbReference type="NCBI Taxonomy" id="872326"/>
    <lineage>
        <taxon>Bacteria</taxon>
        <taxon>Bacillati</taxon>
        <taxon>Bacillota</taxon>
        <taxon>Bacilli</taxon>
        <taxon>Lactobacillales</taxon>
        <taxon>Lactobacillaceae</taxon>
        <taxon>Lactobacillus</taxon>
    </lineage>
</organism>
<dbReference type="AlphaFoldDB" id="K0NDC0"/>
<dbReference type="EMBL" id="CALZ01000014">
    <property type="protein sequence ID" value="CCK82762.1"/>
    <property type="molecule type" value="Genomic_DNA"/>
</dbReference>
<gene>
    <name evidence="7" type="ORF">BN146_00480</name>
</gene>
<keyword evidence="1 4" id="KW-0547">Nucleotide-binding</keyword>
<comment type="caution">
    <text evidence="7">The sequence shown here is derived from an EMBL/GenBank/DDBJ whole genome shotgun (WGS) entry which is preliminary data.</text>
</comment>
<dbReference type="Gene3D" id="3.40.50.300">
    <property type="entry name" value="P-loop containing nucleotide triphosphate hydrolases"/>
    <property type="match status" value="1"/>
</dbReference>
<evidence type="ECO:0000313" key="8">
    <source>
        <dbReference type="Proteomes" id="UP000009325"/>
    </source>
</evidence>
<name>K0NDC0_9LACO</name>
<reference evidence="7 8" key="1">
    <citation type="submission" date="2012-08" db="EMBL/GenBank/DDBJ databases">
        <title>Draft Genome Sequences of Lactobacillus equicursoris CIP 110162T, isolated from thoroughbred racehorse feces and Lactobacillus sp. CRBIP 24.137 isolated from urine of human.</title>
        <authorList>
            <person name="Cousin S."/>
            <person name="Loux V."/>
            <person name="Ma L."/>
            <person name="Creno S."/>
            <person name="Clermont D."/>
            <person name="Bizet C."/>
            <person name="Bouchier C."/>
        </authorList>
    </citation>
    <scope>NUCLEOTIDE SEQUENCE [LARGE SCALE GENOMIC DNA]</scope>
    <source>
        <strain evidence="7 8">66c</strain>
    </source>
</reference>
<dbReference type="SUPFAM" id="SSF52540">
    <property type="entry name" value="P-loop containing nucleoside triphosphate hydrolases"/>
    <property type="match status" value="1"/>
</dbReference>
<dbReference type="Proteomes" id="UP000009325">
    <property type="component" value="Unassembled WGS sequence"/>
</dbReference>
<protein>
    <submittedName>
        <fullName evidence="7">UPF0042 nucleotide-binding protein LDBND_0562</fullName>
    </submittedName>
</protein>
<dbReference type="Pfam" id="PF22740">
    <property type="entry name" value="PapZ_C"/>
    <property type="match status" value="1"/>
</dbReference>
<keyword evidence="2 4" id="KW-0067">ATP-binding</keyword>
<feature type="binding site" evidence="4">
    <location>
        <begin position="67"/>
        <end position="70"/>
    </location>
    <ligand>
        <name>GTP</name>
        <dbReference type="ChEBI" id="CHEBI:37565"/>
    </ligand>
</feature>
<dbReference type="PANTHER" id="PTHR30448">
    <property type="entry name" value="RNASE ADAPTER PROTEIN RAPZ"/>
    <property type="match status" value="1"/>
</dbReference>
<proteinExistence type="inferred from homology"/>
<feature type="binding site" evidence="4">
    <location>
        <begin position="17"/>
        <end position="24"/>
    </location>
    <ligand>
        <name>ATP</name>
        <dbReference type="ChEBI" id="CHEBI:30616"/>
    </ligand>
</feature>
<dbReference type="InterPro" id="IPR053931">
    <property type="entry name" value="RapZ_C"/>
</dbReference>
<keyword evidence="3 4" id="KW-0342">GTP-binding</keyword>
<evidence type="ECO:0000313" key="7">
    <source>
        <dbReference type="EMBL" id="CCK82762.1"/>
    </source>
</evidence>
<dbReference type="InterPro" id="IPR053930">
    <property type="entry name" value="RapZ-like_N"/>
</dbReference>
<sequence length="295" mass="33525">MTSMGEKNKKQLLILTGMSGAGKTVAAHSLEDIGYFVVDNLPPELLVNLWDLMNNSEDFEKVAVVIDLRVKSFYKDLISEINSLEDNGDTQATVVFLDASDDTLVARYKETRRLPPLGQNGRLLDGIKEERQYLARVKNRANYIIDTSKMKPKELKEKLQKKFGESSKPSFGIEVMSFGFKYGMPIDADIVMDVRFLPNPFYIPELRPFTGLDKRVFNYVMDKPETKVFYQKLLDLLLTAIPGYIAEGKEKLTIAIGCTGGQHRSVSIAQQLARDLSEKYPVDITHREISRYLRK</sequence>
<feature type="domain" description="RapZ C-terminal" evidence="6">
    <location>
        <begin position="173"/>
        <end position="289"/>
    </location>
</feature>
<evidence type="ECO:0000256" key="1">
    <source>
        <dbReference type="ARBA" id="ARBA00022741"/>
    </source>
</evidence>
<evidence type="ECO:0000259" key="5">
    <source>
        <dbReference type="Pfam" id="PF03668"/>
    </source>
</evidence>
<evidence type="ECO:0000256" key="4">
    <source>
        <dbReference type="HAMAP-Rule" id="MF_00636"/>
    </source>
</evidence>
<dbReference type="InterPro" id="IPR005337">
    <property type="entry name" value="RapZ-like"/>
</dbReference>
<dbReference type="PANTHER" id="PTHR30448:SF0">
    <property type="entry name" value="RNASE ADAPTER PROTEIN RAPZ"/>
    <property type="match status" value="1"/>
</dbReference>
<dbReference type="HAMAP" id="MF_00636">
    <property type="entry name" value="RapZ_like"/>
    <property type="match status" value="1"/>
</dbReference>
<dbReference type="NCBIfam" id="NF003828">
    <property type="entry name" value="PRK05416.1"/>
    <property type="match status" value="1"/>
</dbReference>
<evidence type="ECO:0000256" key="2">
    <source>
        <dbReference type="ARBA" id="ARBA00022840"/>
    </source>
</evidence>
<accession>K0NDC0</accession>
<evidence type="ECO:0000259" key="6">
    <source>
        <dbReference type="Pfam" id="PF22740"/>
    </source>
</evidence>
<dbReference type="GO" id="GO:0005524">
    <property type="term" value="F:ATP binding"/>
    <property type="evidence" value="ECO:0007669"/>
    <property type="project" value="UniProtKB-UniRule"/>
</dbReference>
<evidence type="ECO:0000256" key="3">
    <source>
        <dbReference type="ARBA" id="ARBA00023134"/>
    </source>
</evidence>
<dbReference type="GO" id="GO:0005525">
    <property type="term" value="F:GTP binding"/>
    <property type="evidence" value="ECO:0007669"/>
    <property type="project" value="UniProtKB-UniRule"/>
</dbReference>
<feature type="domain" description="RapZ-like N-terminal" evidence="5">
    <location>
        <begin position="11"/>
        <end position="164"/>
    </location>
</feature>
<dbReference type="PIRSF" id="PIRSF005052">
    <property type="entry name" value="P-loopkin"/>
    <property type="match status" value="1"/>
</dbReference>
<dbReference type="Pfam" id="PF03668">
    <property type="entry name" value="RapZ-like_N"/>
    <property type="match status" value="1"/>
</dbReference>
<dbReference type="InterPro" id="IPR027417">
    <property type="entry name" value="P-loop_NTPase"/>
</dbReference>